<proteinExistence type="predicted"/>
<evidence type="ECO:0000313" key="3">
    <source>
        <dbReference type="Proteomes" id="UP000717585"/>
    </source>
</evidence>
<sequence length="413" mass="44960">MLHEVPLYLAPRKKKARVTSGGGGRQPRTHTLFLVPSGIVPPMFVPDATSGRPSAEPEPRTPVPHTAPEEVSNDIEDGWDELPAPGRVITLTSPRPEAPQTILGIPTRWVATPCKKRRPNQLAEFRAHVAEFLGPVRVLWSETPEEEKARARDYIHKSAPEVSVGPFKAGQALAASPHTSRRWATATRSSPPQPSGRSRCLGPHGSPSPMTNGKKVGWPTAIAAKLKKSGIAKTHPKGGFYQVPIDDKARSIAAFQSDRGPTSFTALPMGASPSAHLFTRVTQPLVCAARALGARYTASRDTLRALGMAVNLRFKDAKTSEASQTPVFMGLVHDLRREMLFIPKDKQNACNAWILVTVEKTVIARPFHGAVAPASHSQDERGTRKEHQRVCLTKEHKDALLAAFEAVDKNPVR</sequence>
<dbReference type="AlphaFoldDB" id="A0A8J6E306"/>
<dbReference type="Proteomes" id="UP000717585">
    <property type="component" value="Unassembled WGS sequence"/>
</dbReference>
<feature type="region of interest" description="Disordered" evidence="1">
    <location>
        <begin position="166"/>
        <end position="215"/>
    </location>
</feature>
<name>A0A8J6E306_9EUKA</name>
<gene>
    <name evidence="2" type="ORF">J8273_0572</name>
</gene>
<dbReference type="EMBL" id="JAHDYR010000012">
    <property type="protein sequence ID" value="KAG9395333.1"/>
    <property type="molecule type" value="Genomic_DNA"/>
</dbReference>
<evidence type="ECO:0000313" key="2">
    <source>
        <dbReference type="EMBL" id="KAG9395333.1"/>
    </source>
</evidence>
<keyword evidence="3" id="KW-1185">Reference proteome</keyword>
<organism evidence="2 3">
    <name type="scientific">Carpediemonas membranifera</name>
    <dbReference type="NCBI Taxonomy" id="201153"/>
    <lineage>
        <taxon>Eukaryota</taxon>
        <taxon>Metamonada</taxon>
        <taxon>Carpediemonas-like organisms</taxon>
        <taxon>Carpediemonas</taxon>
    </lineage>
</organism>
<comment type="caution">
    <text evidence="2">The sequence shown here is derived from an EMBL/GenBank/DDBJ whole genome shotgun (WGS) entry which is preliminary data.</text>
</comment>
<reference evidence="2" key="1">
    <citation type="submission" date="2021-05" db="EMBL/GenBank/DDBJ databases">
        <title>A free-living protist that lacks canonical eukaryotic 1 DNA replication and segregation systems.</title>
        <authorList>
            <person name="Salas-Leiva D.E."/>
            <person name="Tromer E.C."/>
            <person name="Curtis B.A."/>
            <person name="Jerlstrom-Hultqvist J."/>
            <person name="Kolisko M."/>
            <person name="Yi Z."/>
            <person name="Salas-Leiva J.S."/>
            <person name="Gallot-Lavallee L."/>
            <person name="Kops G.J.P.L."/>
            <person name="Archibald J.M."/>
            <person name="Simpson A.G.B."/>
            <person name="Roger A.J."/>
        </authorList>
    </citation>
    <scope>NUCLEOTIDE SEQUENCE</scope>
    <source>
        <strain evidence="2">BICM</strain>
    </source>
</reference>
<accession>A0A8J6E306</accession>
<protein>
    <submittedName>
        <fullName evidence="2">Uncharacterized protein</fullName>
    </submittedName>
</protein>
<evidence type="ECO:0000256" key="1">
    <source>
        <dbReference type="SAM" id="MobiDB-lite"/>
    </source>
</evidence>
<feature type="region of interest" description="Disordered" evidence="1">
    <location>
        <begin position="43"/>
        <end position="70"/>
    </location>
</feature>